<dbReference type="InterPro" id="IPR007064">
    <property type="entry name" value="Nmd3_N"/>
</dbReference>
<dbReference type="EMBL" id="CP001742">
    <property type="protein sequence ID" value="ADL19766.1"/>
    <property type="molecule type" value="Genomic_DNA"/>
</dbReference>
<dbReference type="eggNOG" id="arCOG04149">
    <property type="taxonomic scope" value="Archaea"/>
</dbReference>
<dbReference type="PANTHER" id="PTHR12746">
    <property type="entry name" value="NONSENSE-MEDIATED MRNA DECAY PROTEIN 3"/>
    <property type="match status" value="1"/>
</dbReference>
<accession>D9PYX9</accession>
<organism evidence="2 3">
    <name type="scientific">Acidilobus saccharovorans (strain DSM 16705 / JCM 18335 / VKM B-2471 / 345-15)</name>
    <dbReference type="NCBI Taxonomy" id="666510"/>
    <lineage>
        <taxon>Archaea</taxon>
        <taxon>Thermoproteota</taxon>
        <taxon>Thermoprotei</taxon>
        <taxon>Acidilobales</taxon>
        <taxon>Acidilobaceae</taxon>
        <taxon>Acidilobus</taxon>
    </lineage>
</organism>
<name>D9PYX9_ACIS3</name>
<sequence length="341" mass="38392">MCGRSSREVEFIGSLCKDCFVKRYGIARLPEQVEVTYCTSCHAHRTSGRWSDPYPSLEESLTDYLEAYLANKVKPVEPLESVGIDGVRLELQGGTATAYVDLEGSYGDVKVKGTAVVKVMLKPTLCPVCSSRKTGEGYTAVVQLRSYPRSISEVRRLSERVQRIVASIGDDIVKVEERKEGLDVYVREHSAARVLATRLRSEFNAKVIETYKGRGDRLKLYVSVRLATVSPGDVLEVDGTPYFYMGDSQNGLLLINLETGKRAVMTPDELWDQGFKLYEGQNLERMMLLSRQGNRYVLVGDEGSIEVPSDQVEAFTESVNEGDHFLVYLSRRRIYLVRREE</sequence>
<evidence type="ECO:0000259" key="1">
    <source>
        <dbReference type="Pfam" id="PF04981"/>
    </source>
</evidence>
<proteinExistence type="predicted"/>
<reference evidence="2 3" key="1">
    <citation type="journal article" date="2010" name="Appl. Environ. Microbiol.">
        <title>The genome sequence of the crenarchaeon Acidilobus saccharovorans supports a new order, Acidilobales, and suggests an important ecological role in terrestrial acidic hot springs.</title>
        <authorList>
            <person name="Mardanov A.V."/>
            <person name="Svetlitchnyi V.A."/>
            <person name="Beletsky A.V."/>
            <person name="Prokofeva M.I."/>
            <person name="Bonch-Osmolovskaya E.A."/>
            <person name="Ravin N.V."/>
            <person name="Skryabin K.G."/>
        </authorList>
    </citation>
    <scope>NUCLEOTIDE SEQUENCE [LARGE SCALE GENOMIC DNA]</scope>
    <source>
        <strain evidence="3">DSM 16705 / JCM 18335 / VKM B-2471 / 345-15</strain>
    </source>
</reference>
<dbReference type="STRING" id="666510.ASAC_1361"/>
<dbReference type="KEGG" id="asc:ASAC_1361"/>
<evidence type="ECO:0000313" key="3">
    <source>
        <dbReference type="Proteomes" id="UP000000346"/>
    </source>
</evidence>
<dbReference type="Proteomes" id="UP000000346">
    <property type="component" value="Chromosome"/>
</dbReference>
<dbReference type="GO" id="GO:0043023">
    <property type="term" value="F:ribosomal large subunit binding"/>
    <property type="evidence" value="ECO:0007669"/>
    <property type="project" value="InterPro"/>
</dbReference>
<dbReference type="AlphaFoldDB" id="D9PYX9"/>
<keyword evidence="3" id="KW-1185">Reference proteome</keyword>
<feature type="domain" description="Nmd3 N-terminal" evidence="1">
    <location>
        <begin position="2"/>
        <end position="213"/>
    </location>
</feature>
<gene>
    <name evidence="2" type="ordered locus">ASAC_1361</name>
</gene>
<evidence type="ECO:0000313" key="2">
    <source>
        <dbReference type="EMBL" id="ADL19766.1"/>
    </source>
</evidence>
<dbReference type="PANTHER" id="PTHR12746:SF2">
    <property type="entry name" value="60S RIBOSOMAL EXPORT PROTEIN NMD3"/>
    <property type="match status" value="1"/>
</dbReference>
<dbReference type="Pfam" id="PF04981">
    <property type="entry name" value="NMD3"/>
    <property type="match status" value="1"/>
</dbReference>
<protein>
    <submittedName>
        <fullName evidence="2">NMD protein affecting ribosome stability and mRNA decay</fullName>
    </submittedName>
</protein>
<dbReference type="InParanoid" id="D9PYX9"/>
<dbReference type="GO" id="GO:0005737">
    <property type="term" value="C:cytoplasm"/>
    <property type="evidence" value="ECO:0007669"/>
    <property type="project" value="TreeGrafter"/>
</dbReference>
<dbReference type="InterPro" id="IPR039768">
    <property type="entry name" value="Nmd3"/>
</dbReference>
<dbReference type="HOGENOM" id="CLU_065087_1_0_2"/>